<dbReference type="Pfam" id="PF06764">
    <property type="entry name" value="DUF1223"/>
    <property type="match status" value="1"/>
</dbReference>
<accession>A0ABR7WLN2</accession>
<dbReference type="Proteomes" id="UP000606600">
    <property type="component" value="Unassembled WGS sequence"/>
</dbReference>
<gene>
    <name evidence="1" type="ORF">IDJ77_05300</name>
</gene>
<dbReference type="PANTHER" id="PTHR36057">
    <property type="match status" value="1"/>
</dbReference>
<dbReference type="Gene3D" id="3.40.30.10">
    <property type="entry name" value="Glutaredoxin"/>
    <property type="match status" value="1"/>
</dbReference>
<reference evidence="1 2" key="1">
    <citation type="submission" date="2020-09" db="EMBL/GenBank/DDBJ databases">
        <title>Novel species of Mucilaginibacter isolated from a glacier on the Tibetan Plateau.</title>
        <authorList>
            <person name="Liu Q."/>
            <person name="Xin Y.-H."/>
        </authorList>
    </citation>
    <scope>NUCLEOTIDE SEQUENCE [LARGE SCALE GENOMIC DNA]</scope>
    <source>
        <strain evidence="1 2">ZT4R22</strain>
    </source>
</reference>
<dbReference type="SUPFAM" id="SSF52833">
    <property type="entry name" value="Thioredoxin-like"/>
    <property type="match status" value="1"/>
</dbReference>
<name>A0ABR7WLN2_9SPHI</name>
<organism evidence="1 2">
    <name type="scientific">Mucilaginibacter pankratovii</name>
    <dbReference type="NCBI Taxonomy" id="2772110"/>
    <lineage>
        <taxon>Bacteria</taxon>
        <taxon>Pseudomonadati</taxon>
        <taxon>Bacteroidota</taxon>
        <taxon>Sphingobacteriia</taxon>
        <taxon>Sphingobacteriales</taxon>
        <taxon>Sphingobacteriaceae</taxon>
        <taxon>Mucilaginibacter</taxon>
    </lineage>
</organism>
<protein>
    <submittedName>
        <fullName evidence="1">DUF1223 domain-containing protein</fullName>
    </submittedName>
</protein>
<evidence type="ECO:0000313" key="1">
    <source>
        <dbReference type="EMBL" id="MBD1363222.1"/>
    </source>
</evidence>
<proteinExistence type="predicted"/>
<keyword evidence="2" id="KW-1185">Reference proteome</keyword>
<sequence length="249" mass="26795">MLSAAAFVDKKAPVKNKKDLPATGSGFAVLELFTSEGCSSCPPADEVLARVQKEAGDKPVYVLAYHVDYWNRLGWKDVFSKPEYSKRQYQYSRQFAGQVYTPQVIFNGRAEFVGSDEPAINAAIKEALNTPAPASLNLQGKQSSAKLDLDYQVTGDAANSQLMIAVVQKHALSVVKKGENAGRTLSHAQIVHELYAIDLPAGKKGTKQIDLPVGFNSKDWEIIGLIQNSETGLITAAGRASLSAAAPTL</sequence>
<dbReference type="InterPro" id="IPR010634">
    <property type="entry name" value="DUF1223"/>
</dbReference>
<dbReference type="EMBL" id="JACWMY010000002">
    <property type="protein sequence ID" value="MBD1363222.1"/>
    <property type="molecule type" value="Genomic_DNA"/>
</dbReference>
<dbReference type="PANTHER" id="PTHR36057:SF1">
    <property type="entry name" value="LIPOPROTEIN LIPID ATTACHMENT SITE-LIKE PROTEIN, PUTATIVE (DUF1223)-RELATED"/>
    <property type="match status" value="1"/>
</dbReference>
<comment type="caution">
    <text evidence="1">The sequence shown here is derived from an EMBL/GenBank/DDBJ whole genome shotgun (WGS) entry which is preliminary data.</text>
</comment>
<dbReference type="InterPro" id="IPR036249">
    <property type="entry name" value="Thioredoxin-like_sf"/>
</dbReference>
<evidence type="ECO:0000313" key="2">
    <source>
        <dbReference type="Proteomes" id="UP000606600"/>
    </source>
</evidence>